<proteinExistence type="predicted"/>
<gene>
    <name evidence="1" type="ORF">DesU5LDRAFT_0161</name>
</gene>
<dbReference type="HOGENOM" id="CLU_3024797_0_0_7"/>
<dbReference type="eggNOG" id="ENOG5031K5Z">
    <property type="taxonomic scope" value="Bacteria"/>
</dbReference>
<organism evidence="1">
    <name type="scientific">Desulfovibrio sp. U5L</name>
    <dbReference type="NCBI Taxonomy" id="596152"/>
    <lineage>
        <taxon>Bacteria</taxon>
        <taxon>Pseudomonadati</taxon>
        <taxon>Thermodesulfobacteriota</taxon>
        <taxon>Desulfovibrionia</taxon>
        <taxon>Desulfovibrionales</taxon>
        <taxon>Desulfovibrionaceae</taxon>
        <taxon>Desulfovibrio</taxon>
    </lineage>
</organism>
<dbReference type="AlphaFoldDB" id="I2PWH2"/>
<reference evidence="1" key="1">
    <citation type="submission" date="2011-11" db="EMBL/GenBank/DDBJ databases">
        <title>Improved High-Quality Draft sequence of Desulfovibrio sp. U5L.</title>
        <authorList>
            <consortium name="US DOE Joint Genome Institute"/>
            <person name="Lucas S."/>
            <person name="Han J."/>
            <person name="Lapidus A."/>
            <person name="Cheng J.-F."/>
            <person name="Goodwin L."/>
            <person name="Pitluck S."/>
            <person name="Peters L."/>
            <person name="Ovchinnikova G."/>
            <person name="Held B."/>
            <person name="Detter J.C."/>
            <person name="Han C."/>
            <person name="Tapia R."/>
            <person name="Land M."/>
            <person name="Hauser L."/>
            <person name="Kyrpides N."/>
            <person name="Ivanova N."/>
            <person name="Pagani I."/>
            <person name="Gabster J."/>
            <person name="Walker C."/>
            <person name="Stolyar S."/>
            <person name="Stahl D."/>
            <person name="Arkin A."/>
            <person name="Dehal P."/>
            <person name="Hazen T."/>
            <person name="Woyke T."/>
        </authorList>
    </citation>
    <scope>NUCLEOTIDE SEQUENCE [LARGE SCALE GENOMIC DNA]</scope>
    <source>
        <strain evidence="1">U5L</strain>
    </source>
</reference>
<dbReference type="EMBL" id="JH600068">
    <property type="protein sequence ID" value="EIG51878.1"/>
    <property type="molecule type" value="Genomic_DNA"/>
</dbReference>
<name>I2PWH2_9BACT</name>
<protein>
    <submittedName>
        <fullName evidence="1">Uncharacterized protein</fullName>
    </submittedName>
</protein>
<accession>I2PWH2</accession>
<evidence type="ECO:0000313" key="1">
    <source>
        <dbReference type="EMBL" id="EIG51878.1"/>
    </source>
</evidence>
<sequence>MNTPFIRSEKFASRLSAHVCGSLAVALLFPCSRRLCAATSGAAKEPPSPSPLPSS</sequence>
<dbReference type="STRING" id="596152.DesU5LDRAFT_0161"/>